<dbReference type="AlphaFoldDB" id="A0A7V8FYU0"/>
<sequence>MSQAGFTYNELGALLAAAGTVMYERGLCGGAALDGDSHEQIKEILAKEFHVEEERADVLLTLTIEQAVGYLDPDGRPEALAG</sequence>
<reference evidence="2" key="1">
    <citation type="journal article" date="2020" name="MBio">
        <title>Horizontal gene transfer to a defensive symbiont with a reduced genome amongst a multipartite beetle microbiome.</title>
        <authorList>
            <person name="Waterworth S.C."/>
            <person name="Florez L.V."/>
            <person name="Rees E.R."/>
            <person name="Hertweck C."/>
            <person name="Kaltenpoth M."/>
            <person name="Kwan J.C."/>
        </authorList>
    </citation>
    <scope>NUCLEOTIDE SEQUENCE [LARGE SCALE GENOMIC DNA]</scope>
</reference>
<evidence type="ECO:0000313" key="1">
    <source>
        <dbReference type="EMBL" id="KAF1046379.1"/>
    </source>
</evidence>
<evidence type="ECO:0000313" key="2">
    <source>
        <dbReference type="Proteomes" id="UP000462435"/>
    </source>
</evidence>
<gene>
    <name evidence="1" type="ORF">GAK35_01066</name>
</gene>
<proteinExistence type="predicted"/>
<protein>
    <submittedName>
        <fullName evidence="1">Uncharacterized protein</fullName>
    </submittedName>
</protein>
<dbReference type="EMBL" id="WNDX01000021">
    <property type="protein sequence ID" value="KAF1046379.1"/>
    <property type="molecule type" value="Genomic_DNA"/>
</dbReference>
<comment type="caution">
    <text evidence="1">The sequence shown here is derived from an EMBL/GenBank/DDBJ whole genome shotgun (WGS) entry which is preliminary data.</text>
</comment>
<accession>A0A7V8FYU0</accession>
<dbReference type="Proteomes" id="UP000462435">
    <property type="component" value="Unassembled WGS sequence"/>
</dbReference>
<organism evidence="1 2">
    <name type="scientific">Herbaspirillum frisingense</name>
    <dbReference type="NCBI Taxonomy" id="92645"/>
    <lineage>
        <taxon>Bacteria</taxon>
        <taxon>Pseudomonadati</taxon>
        <taxon>Pseudomonadota</taxon>
        <taxon>Betaproteobacteria</taxon>
        <taxon>Burkholderiales</taxon>
        <taxon>Oxalobacteraceae</taxon>
        <taxon>Herbaspirillum</taxon>
    </lineage>
</organism>
<name>A0A7V8FYU0_9BURK</name>